<reference evidence="2" key="1">
    <citation type="journal article" date="2023" name="G3 (Bethesda)">
        <title>Genome assembly and association tests identify interacting loci associated with vigor, precocity, and sex in interspecific pistachio rootstocks.</title>
        <authorList>
            <person name="Palmer W."/>
            <person name="Jacygrad E."/>
            <person name="Sagayaradj S."/>
            <person name="Cavanaugh K."/>
            <person name="Han R."/>
            <person name="Bertier L."/>
            <person name="Beede B."/>
            <person name="Kafkas S."/>
            <person name="Golino D."/>
            <person name="Preece J."/>
            <person name="Michelmore R."/>
        </authorList>
    </citation>
    <scope>NUCLEOTIDE SEQUENCE [LARGE SCALE GENOMIC DNA]</scope>
</reference>
<organism evidence="1 2">
    <name type="scientific">Pistacia atlantica</name>
    <dbReference type="NCBI Taxonomy" id="434234"/>
    <lineage>
        <taxon>Eukaryota</taxon>
        <taxon>Viridiplantae</taxon>
        <taxon>Streptophyta</taxon>
        <taxon>Embryophyta</taxon>
        <taxon>Tracheophyta</taxon>
        <taxon>Spermatophyta</taxon>
        <taxon>Magnoliopsida</taxon>
        <taxon>eudicotyledons</taxon>
        <taxon>Gunneridae</taxon>
        <taxon>Pentapetalae</taxon>
        <taxon>rosids</taxon>
        <taxon>malvids</taxon>
        <taxon>Sapindales</taxon>
        <taxon>Anacardiaceae</taxon>
        <taxon>Pistacia</taxon>
    </lineage>
</organism>
<gene>
    <name evidence="1" type="ORF">Patl1_03643</name>
</gene>
<dbReference type="EMBL" id="CM047897">
    <property type="protein sequence ID" value="KAJ0111745.1"/>
    <property type="molecule type" value="Genomic_DNA"/>
</dbReference>
<evidence type="ECO:0000313" key="2">
    <source>
        <dbReference type="Proteomes" id="UP001164250"/>
    </source>
</evidence>
<accession>A0ACC1C7E3</accession>
<proteinExistence type="predicted"/>
<sequence length="240" mass="26823">MEEHHVLPVSYHHRSQTKVYPLSNSDTSQLHPSRPRVPCGTTRLAKLTALPILIIATAISLTALVCILMYFTLGPKLPVLFINSMSVSNLSTTNTSLRANWDINLTFKNSDRLWEIYLDYVDCIIFYQEDFSLAGNHSVLGAGTQPFKVKMMEENTMNVKLETGDSVFSSNKVLSKINSDKTNGQVIFNLSVRAKTRFEGVSWLWWTEGGTIIYVCVDLNVGFKDEKGVGILIGEIPISC</sequence>
<evidence type="ECO:0000313" key="1">
    <source>
        <dbReference type="EMBL" id="KAJ0111745.1"/>
    </source>
</evidence>
<keyword evidence="2" id="KW-1185">Reference proteome</keyword>
<dbReference type="Proteomes" id="UP001164250">
    <property type="component" value="Chromosome 1"/>
</dbReference>
<protein>
    <submittedName>
        <fullName evidence="1">Uncharacterized protein</fullName>
    </submittedName>
</protein>
<name>A0ACC1C7E3_9ROSI</name>
<comment type="caution">
    <text evidence="1">The sequence shown here is derived from an EMBL/GenBank/DDBJ whole genome shotgun (WGS) entry which is preliminary data.</text>
</comment>